<keyword evidence="7" id="KW-1185">Reference proteome</keyword>
<organism evidence="6 7">
    <name type="scientific">Porites lobata</name>
    <dbReference type="NCBI Taxonomy" id="104759"/>
    <lineage>
        <taxon>Eukaryota</taxon>
        <taxon>Metazoa</taxon>
        <taxon>Cnidaria</taxon>
        <taxon>Anthozoa</taxon>
        <taxon>Hexacorallia</taxon>
        <taxon>Scleractinia</taxon>
        <taxon>Fungiina</taxon>
        <taxon>Poritidae</taxon>
        <taxon>Porites</taxon>
    </lineage>
</organism>
<dbReference type="PANTHER" id="PTHR10924">
    <property type="entry name" value="MAJOR FACILITATOR SUPERFAMILY PROTEIN-RELATED"/>
    <property type="match status" value="1"/>
</dbReference>
<name>A0ABN8R4I9_9CNID</name>
<keyword evidence="2 5" id="KW-0812">Transmembrane</keyword>
<feature type="transmembrane region" description="Helical" evidence="5">
    <location>
        <begin position="350"/>
        <end position="372"/>
    </location>
</feature>
<dbReference type="InterPro" id="IPR049680">
    <property type="entry name" value="FLVCR1-2_SLC49-like"/>
</dbReference>
<dbReference type="PANTHER" id="PTHR10924:SF27">
    <property type="entry name" value="SOLUTE CARRIER FAMILY 49 MEMBER 4"/>
    <property type="match status" value="1"/>
</dbReference>
<reference evidence="6 7" key="1">
    <citation type="submission" date="2022-05" db="EMBL/GenBank/DDBJ databases">
        <authorList>
            <consortium name="Genoscope - CEA"/>
            <person name="William W."/>
        </authorList>
    </citation>
    <scope>NUCLEOTIDE SEQUENCE [LARGE SCALE GENOMIC DNA]</scope>
</reference>
<evidence type="ECO:0000313" key="6">
    <source>
        <dbReference type="EMBL" id="CAH3174272.1"/>
    </source>
</evidence>
<feature type="transmembrane region" description="Helical" evidence="5">
    <location>
        <begin position="414"/>
        <end position="435"/>
    </location>
</feature>
<evidence type="ECO:0000256" key="3">
    <source>
        <dbReference type="ARBA" id="ARBA00022989"/>
    </source>
</evidence>
<keyword evidence="4 5" id="KW-0472">Membrane</keyword>
<feature type="transmembrane region" description="Helical" evidence="5">
    <location>
        <begin position="320"/>
        <end position="338"/>
    </location>
</feature>
<feature type="transmembrane region" description="Helical" evidence="5">
    <location>
        <begin position="138"/>
        <end position="160"/>
    </location>
</feature>
<keyword evidence="3 5" id="KW-1133">Transmembrane helix</keyword>
<dbReference type="InterPro" id="IPR011701">
    <property type="entry name" value="MFS"/>
</dbReference>
<evidence type="ECO:0000256" key="5">
    <source>
        <dbReference type="SAM" id="Phobius"/>
    </source>
</evidence>
<feature type="transmembrane region" description="Helical" evidence="5">
    <location>
        <begin position="378"/>
        <end position="402"/>
    </location>
</feature>
<feature type="transmembrane region" description="Helical" evidence="5">
    <location>
        <begin position="104"/>
        <end position="123"/>
    </location>
</feature>
<dbReference type="EMBL" id="CALNXK010000189">
    <property type="protein sequence ID" value="CAH3174272.1"/>
    <property type="molecule type" value="Genomic_DNA"/>
</dbReference>
<protein>
    <submittedName>
        <fullName evidence="6">Uncharacterized protein</fullName>
    </submittedName>
</protein>
<comment type="caution">
    <text evidence="6">The sequence shown here is derived from an EMBL/GenBank/DDBJ whole genome shotgun (WGS) entry which is preliminary data.</text>
</comment>
<dbReference type="Gene3D" id="1.20.1250.20">
    <property type="entry name" value="MFS general substrate transporter like domains"/>
    <property type="match status" value="2"/>
</dbReference>
<feature type="transmembrane region" description="Helical" evidence="5">
    <location>
        <begin position="441"/>
        <end position="462"/>
    </location>
</feature>
<dbReference type="Proteomes" id="UP001159405">
    <property type="component" value="Unassembled WGS sequence"/>
</dbReference>
<dbReference type="InterPro" id="IPR036259">
    <property type="entry name" value="MFS_trans_sf"/>
</dbReference>
<feature type="transmembrane region" description="Helical" evidence="5">
    <location>
        <begin position="37"/>
        <end position="54"/>
    </location>
</feature>
<proteinExistence type="predicted"/>
<comment type="subcellular location">
    <subcellularLocation>
        <location evidence="1">Membrane</location>
        <topology evidence="1">Multi-pass membrane protein</topology>
    </subcellularLocation>
</comment>
<evidence type="ECO:0000256" key="2">
    <source>
        <dbReference type="ARBA" id="ARBA00022692"/>
    </source>
</evidence>
<dbReference type="Pfam" id="PF07690">
    <property type="entry name" value="MFS_1"/>
    <property type="match status" value="1"/>
</dbReference>
<sequence length="475" mass="52222">MIEADETDETSRLVVNAAPGDTHRMAAGNIKVYRRRWYILFIFTLLNTTGNILWNTWPPIQETCQLVFGWDKKNVLIIGALQAIGSIISIVPSAWLLDTKGLRFAVICSISLQTFAVALELIPSPPHVRTGLITFSEFLISVAVPAVQNAGVLVLSATWFPPHERMTATAIATLASYLGSAFSYIVGPNLVPDVDYDNLTHYHPGESIDIDTLRNNTTPEQMKFLLTRINDYLLVEAVLVGVLFFAVIIYFPAKPPVPPSLSSAAGRLDFVSGAKTLLKNRSFWLLLLIFSISNGVNWGWSSVQNLIFSGVGIDQKTAGWLGFGANVASLLGISFSWYADRIQSFTKPILLFLFVSTACAQTVLSLACEEIIPLTKTVFYASGIAQVVLFCGTVPLIMELAAECTYPVAEGITSGVMVLSVYAINFVFFVAFMFPQASPRWMNWLLVSSTVVCTPLIALYTARYKRLDVDESKQS</sequence>
<feature type="transmembrane region" description="Helical" evidence="5">
    <location>
        <begin position="74"/>
        <end position="97"/>
    </location>
</feature>
<accession>A0ABN8R4I9</accession>
<feature type="transmembrane region" description="Helical" evidence="5">
    <location>
        <begin position="232"/>
        <end position="253"/>
    </location>
</feature>
<feature type="transmembrane region" description="Helical" evidence="5">
    <location>
        <begin position="283"/>
        <end position="300"/>
    </location>
</feature>
<evidence type="ECO:0000256" key="1">
    <source>
        <dbReference type="ARBA" id="ARBA00004141"/>
    </source>
</evidence>
<gene>
    <name evidence="6" type="ORF">PLOB_00014710</name>
</gene>
<evidence type="ECO:0000313" key="7">
    <source>
        <dbReference type="Proteomes" id="UP001159405"/>
    </source>
</evidence>
<evidence type="ECO:0000256" key="4">
    <source>
        <dbReference type="ARBA" id="ARBA00023136"/>
    </source>
</evidence>
<dbReference type="SUPFAM" id="SSF103473">
    <property type="entry name" value="MFS general substrate transporter"/>
    <property type="match status" value="1"/>
</dbReference>